<dbReference type="EMBL" id="JANIBK010000161">
    <property type="protein sequence ID" value="MCQ8130426.1"/>
    <property type="molecule type" value="Genomic_DNA"/>
</dbReference>
<keyword evidence="1" id="KW-0472">Membrane</keyword>
<organism evidence="2 3">
    <name type="scientific">Methylomonas rivi</name>
    <dbReference type="NCBI Taxonomy" id="2952226"/>
    <lineage>
        <taxon>Bacteria</taxon>
        <taxon>Pseudomonadati</taxon>
        <taxon>Pseudomonadota</taxon>
        <taxon>Gammaproteobacteria</taxon>
        <taxon>Methylococcales</taxon>
        <taxon>Methylococcaceae</taxon>
        <taxon>Methylomonas</taxon>
    </lineage>
</organism>
<feature type="transmembrane region" description="Helical" evidence="1">
    <location>
        <begin position="84"/>
        <end position="106"/>
    </location>
</feature>
<evidence type="ECO:0008006" key="4">
    <source>
        <dbReference type="Google" id="ProtNLM"/>
    </source>
</evidence>
<comment type="caution">
    <text evidence="2">The sequence shown here is derived from an EMBL/GenBank/DDBJ whole genome shotgun (WGS) entry which is preliminary data.</text>
</comment>
<sequence>MYELSLLFFRIATFQKGPQDVPASPFVLRLLLPVYVAINYLILFLNGAQSTALLQIAVDFGLIVSFCWPLLYASGKIARFPQTLAAMLGTDVVISFFALPAIATLNTHANDLAYFAMLALVLWHWLVSGHIIRHALDRSLFFGLGLALLYIMLSSQIMAALFPEITGAPQ</sequence>
<proteinExistence type="predicted"/>
<gene>
    <name evidence="2" type="ORF">NP596_18350</name>
</gene>
<feature type="transmembrane region" description="Helical" evidence="1">
    <location>
        <begin position="112"/>
        <end position="132"/>
    </location>
</feature>
<protein>
    <recommendedName>
        <fullName evidence="4">Yip1 domain-containing protein</fullName>
    </recommendedName>
</protein>
<name>A0ABT1U993_9GAMM</name>
<reference evidence="2 3" key="1">
    <citation type="submission" date="2022-07" db="EMBL/GenBank/DDBJ databases">
        <title>Methylomonas rivi sp. nov., Methylomonas rosea sp. nov., Methylomonas aureus sp. nov. and Methylomonas subterranea sp. nov., four novel methanotrophs isolated from a freshwater creek and the deep terrestrial subsurface.</title>
        <authorList>
            <person name="Abin C."/>
            <person name="Sankaranarayanan K."/>
            <person name="Garner C."/>
            <person name="Sindelar R."/>
            <person name="Kotary K."/>
            <person name="Garner R."/>
            <person name="Barclay S."/>
            <person name="Lawson P."/>
            <person name="Krumholz L."/>
        </authorList>
    </citation>
    <scope>NUCLEOTIDE SEQUENCE [LARGE SCALE GENOMIC DNA]</scope>
    <source>
        <strain evidence="2 3">WSC-6</strain>
    </source>
</reference>
<evidence type="ECO:0000256" key="1">
    <source>
        <dbReference type="SAM" id="Phobius"/>
    </source>
</evidence>
<evidence type="ECO:0000313" key="3">
    <source>
        <dbReference type="Proteomes" id="UP001524586"/>
    </source>
</evidence>
<keyword evidence="3" id="KW-1185">Reference proteome</keyword>
<dbReference type="RefSeq" id="WP_256616849.1">
    <property type="nucleotide sequence ID" value="NZ_JANIBK010000161.1"/>
</dbReference>
<feature type="transmembrane region" description="Helical" evidence="1">
    <location>
        <begin position="52"/>
        <end position="72"/>
    </location>
</feature>
<dbReference type="Proteomes" id="UP001524586">
    <property type="component" value="Unassembled WGS sequence"/>
</dbReference>
<feature type="transmembrane region" description="Helical" evidence="1">
    <location>
        <begin position="139"/>
        <end position="162"/>
    </location>
</feature>
<keyword evidence="1" id="KW-0812">Transmembrane</keyword>
<accession>A0ABT1U993</accession>
<keyword evidence="1" id="KW-1133">Transmembrane helix</keyword>
<feature type="transmembrane region" description="Helical" evidence="1">
    <location>
        <begin position="26"/>
        <end position="46"/>
    </location>
</feature>
<evidence type="ECO:0000313" key="2">
    <source>
        <dbReference type="EMBL" id="MCQ8130426.1"/>
    </source>
</evidence>